<dbReference type="Gene3D" id="1.50.10.100">
    <property type="entry name" value="Chondroitin AC/alginate lyase"/>
    <property type="match status" value="1"/>
</dbReference>
<keyword evidence="1 3" id="KW-0732">Signal</keyword>
<feature type="domain" description="Alginate lyase" evidence="4">
    <location>
        <begin position="59"/>
        <end position="295"/>
    </location>
</feature>
<evidence type="ECO:0000256" key="1">
    <source>
        <dbReference type="ARBA" id="ARBA00022729"/>
    </source>
</evidence>
<evidence type="ECO:0000313" key="6">
    <source>
        <dbReference type="Proteomes" id="UP001583186"/>
    </source>
</evidence>
<sequence>MRLTLLFAGAAATAFVHPGLLVSSSDLSRASRHIAAGDNPWAASWADLISITYSQPNYVSQAVHELDRDTDGQYLWQDAAAAFNLALRWKIEGNATYAAASARILTSWAKTLTALIGGDDAYLSAGLQGYELANAAELLRDFTPFADSDDFTSVKKMLEDIFLASNIFFLDHLDGSEHNVLHFYANWELAQVASVMAIGVLTENQTTWDFGVNYFKNGSGNGCVNNAVYAIVEEPGTTNGTLLGQGQEAGRDQGHSAMDVQLLAAIGKQAWTQGVDLYGYNNSRILLGTEYFARYNLGYDVPFVPYDNGIVSQTVISSASRGAIRPTWELLYSHYVQIKGASAPWTSQYLKTSLTFFGGAFEGGAGSWGEGSGHYDGLGWGSLLYHMDAEDLAVVLASNGTASATATVSAVDASVSAGSVSTGAAAANNNTSFASLATTVIVRLTTTVCPCATASL</sequence>
<evidence type="ECO:0000256" key="3">
    <source>
        <dbReference type="SAM" id="SignalP"/>
    </source>
</evidence>
<gene>
    <name evidence="5" type="ORF">Sste5346_010234</name>
</gene>
<feature type="signal peptide" evidence="3">
    <location>
        <begin position="1"/>
        <end position="18"/>
    </location>
</feature>
<evidence type="ECO:0000313" key="5">
    <source>
        <dbReference type="EMBL" id="KAL1887411.1"/>
    </source>
</evidence>
<evidence type="ECO:0000256" key="2">
    <source>
        <dbReference type="ARBA" id="ARBA00023239"/>
    </source>
</evidence>
<proteinExistence type="predicted"/>
<name>A0ABR3YI17_9PEZI</name>
<feature type="chain" id="PRO_5047523036" description="Alginate lyase domain-containing protein" evidence="3">
    <location>
        <begin position="19"/>
        <end position="456"/>
    </location>
</feature>
<dbReference type="SUPFAM" id="SSF48230">
    <property type="entry name" value="Chondroitin AC/alginate lyase"/>
    <property type="match status" value="1"/>
</dbReference>
<organism evidence="5 6">
    <name type="scientific">Sporothrix stenoceras</name>
    <dbReference type="NCBI Taxonomy" id="5173"/>
    <lineage>
        <taxon>Eukaryota</taxon>
        <taxon>Fungi</taxon>
        <taxon>Dikarya</taxon>
        <taxon>Ascomycota</taxon>
        <taxon>Pezizomycotina</taxon>
        <taxon>Sordariomycetes</taxon>
        <taxon>Sordariomycetidae</taxon>
        <taxon>Ophiostomatales</taxon>
        <taxon>Ophiostomataceae</taxon>
        <taxon>Sporothrix</taxon>
    </lineage>
</organism>
<dbReference type="EMBL" id="JAWCUI010000121">
    <property type="protein sequence ID" value="KAL1887411.1"/>
    <property type="molecule type" value="Genomic_DNA"/>
</dbReference>
<dbReference type="InterPro" id="IPR008397">
    <property type="entry name" value="Alginate_lyase_dom"/>
</dbReference>
<keyword evidence="2" id="KW-0456">Lyase</keyword>
<dbReference type="InterPro" id="IPR008929">
    <property type="entry name" value="Chondroitin_lyas"/>
</dbReference>
<keyword evidence="6" id="KW-1185">Reference proteome</keyword>
<protein>
    <recommendedName>
        <fullName evidence="4">Alginate lyase domain-containing protein</fullName>
    </recommendedName>
</protein>
<reference evidence="5 6" key="1">
    <citation type="journal article" date="2024" name="IMA Fungus">
        <title>IMA Genome - F19 : A genome assembly and annotation guide to empower mycologists, including annotated draft genome sequences of Ceratocystis pirilliformis, Diaporthe australafricana, Fusarium ophioides, Paecilomyces lecythidis, and Sporothrix stenoceras.</title>
        <authorList>
            <person name="Aylward J."/>
            <person name="Wilson A.M."/>
            <person name="Visagie C.M."/>
            <person name="Spraker J."/>
            <person name="Barnes I."/>
            <person name="Buitendag C."/>
            <person name="Ceriani C."/>
            <person name="Del Mar Angel L."/>
            <person name="du Plessis D."/>
            <person name="Fuchs T."/>
            <person name="Gasser K."/>
            <person name="Kramer D."/>
            <person name="Li W."/>
            <person name="Munsamy K."/>
            <person name="Piso A."/>
            <person name="Price J.L."/>
            <person name="Sonnekus B."/>
            <person name="Thomas C."/>
            <person name="van der Nest A."/>
            <person name="van Dijk A."/>
            <person name="van Heerden A."/>
            <person name="van Vuuren N."/>
            <person name="Yilmaz N."/>
            <person name="Duong T.A."/>
            <person name="van der Merwe N.A."/>
            <person name="Wingfield M.J."/>
            <person name="Wingfield B.D."/>
        </authorList>
    </citation>
    <scope>NUCLEOTIDE SEQUENCE [LARGE SCALE GENOMIC DNA]</scope>
    <source>
        <strain evidence="5 6">CMW 5346</strain>
    </source>
</reference>
<dbReference type="Proteomes" id="UP001583186">
    <property type="component" value="Unassembled WGS sequence"/>
</dbReference>
<comment type="caution">
    <text evidence="5">The sequence shown here is derived from an EMBL/GenBank/DDBJ whole genome shotgun (WGS) entry which is preliminary data.</text>
</comment>
<dbReference type="Pfam" id="PF05426">
    <property type="entry name" value="Alginate_lyase"/>
    <property type="match status" value="1"/>
</dbReference>
<evidence type="ECO:0000259" key="4">
    <source>
        <dbReference type="Pfam" id="PF05426"/>
    </source>
</evidence>
<accession>A0ABR3YI17</accession>